<dbReference type="Proteomes" id="UP000762676">
    <property type="component" value="Unassembled WGS sequence"/>
</dbReference>
<accession>A0AAV4I7X7</accession>
<name>A0AAV4I7X7_9GAST</name>
<keyword evidence="1" id="KW-0812">Transmembrane</keyword>
<organism evidence="1 2">
    <name type="scientific">Elysia marginata</name>
    <dbReference type="NCBI Taxonomy" id="1093978"/>
    <lineage>
        <taxon>Eukaryota</taxon>
        <taxon>Metazoa</taxon>
        <taxon>Spiralia</taxon>
        <taxon>Lophotrochozoa</taxon>
        <taxon>Mollusca</taxon>
        <taxon>Gastropoda</taxon>
        <taxon>Heterobranchia</taxon>
        <taxon>Euthyneura</taxon>
        <taxon>Panpulmonata</taxon>
        <taxon>Sacoglossa</taxon>
        <taxon>Placobranchoidea</taxon>
        <taxon>Plakobranchidae</taxon>
        <taxon>Elysia</taxon>
    </lineage>
</organism>
<protein>
    <submittedName>
        <fullName evidence="1">Cystic fibrosis transmembrane conductance regulator</fullName>
    </submittedName>
</protein>
<reference evidence="1 2" key="1">
    <citation type="journal article" date="2021" name="Elife">
        <title>Chloroplast acquisition without the gene transfer in kleptoplastic sea slugs, Plakobranchus ocellatus.</title>
        <authorList>
            <person name="Maeda T."/>
            <person name="Takahashi S."/>
            <person name="Yoshida T."/>
            <person name="Shimamura S."/>
            <person name="Takaki Y."/>
            <person name="Nagai Y."/>
            <person name="Toyoda A."/>
            <person name="Suzuki Y."/>
            <person name="Arimoto A."/>
            <person name="Ishii H."/>
            <person name="Satoh N."/>
            <person name="Nishiyama T."/>
            <person name="Hasebe M."/>
            <person name="Maruyama T."/>
            <person name="Minagawa J."/>
            <person name="Obokata J."/>
            <person name="Shigenobu S."/>
        </authorList>
    </citation>
    <scope>NUCLEOTIDE SEQUENCE [LARGE SCALE GENOMIC DNA]</scope>
</reference>
<dbReference type="AlphaFoldDB" id="A0AAV4I7X7"/>
<comment type="caution">
    <text evidence="1">The sequence shown here is derived from an EMBL/GenBank/DDBJ whole genome shotgun (WGS) entry which is preliminary data.</text>
</comment>
<keyword evidence="1" id="KW-0472">Membrane</keyword>
<evidence type="ECO:0000313" key="2">
    <source>
        <dbReference type="Proteomes" id="UP000762676"/>
    </source>
</evidence>
<dbReference type="EMBL" id="BMAT01009400">
    <property type="protein sequence ID" value="GFS05602.1"/>
    <property type="molecule type" value="Genomic_DNA"/>
</dbReference>
<gene>
    <name evidence="1" type="ORF">ElyMa_004685700</name>
</gene>
<proteinExistence type="predicted"/>
<keyword evidence="2" id="KW-1185">Reference proteome</keyword>
<sequence>MAEFMWTGKIFWRGYHHTLDEADVYDVLPQDSTVKLSDKLAREWEKELYNYKTGGRPSLTRALWRCYRRQILVFTFLIFLEVTFCLQNA</sequence>
<evidence type="ECO:0000313" key="1">
    <source>
        <dbReference type="EMBL" id="GFS05602.1"/>
    </source>
</evidence>